<feature type="transmembrane region" description="Helical" evidence="2">
    <location>
        <begin position="78"/>
        <end position="97"/>
    </location>
</feature>
<dbReference type="eggNOG" id="COG2041">
    <property type="taxonomic scope" value="Bacteria"/>
</dbReference>
<sequence length="532" mass="54555">MFGGYGDRMHSGRAVARVRAAAVGIAAALAVLGVAELVAVLVAPGSSPLFGVGALAIDLAPSWVKDAMIALFGTADKIALFVILGVVVLGLAVLAGIAEVVRRFAGMAVLAAVALVALVAILTRTEATPLWALPTIAGTLAGLWVLGVGRRRALAWSAAEGSGAEGAGGAGAVGAAGVARRSFLVFVGSTSAAAILVGVGARVKNAGSAAYTAVRAAIRLPQPAKAAAPVPVGAQLDVPGISPLITPNADFYRIDIALQVPRIDPSTWTLEITGLVDRPLTLTYEELLALPLEEHITTIACVSNTVGGDLIGNATWLGYPVRELLAKAGVARGADMVLSSGPDGFTAGTPLDALTDPRRNALLAVGMNGEPLPEQHGFPARLIVPGLYGYVSATKWVTRLEVTRFADAEGYWTPRGWSARGPNKTASRIDTPRSGAEVAGSTIAIAGVAWAQHTGVAGVEVQVDDGEWQQATLAPAISDDTWVQWSLEWAATPGPHTARVRATDASGYTQTPDEAPPAPDGATGWHTVEFTA</sequence>
<evidence type="ECO:0000313" key="4">
    <source>
        <dbReference type="EMBL" id="SDQ06363.1"/>
    </source>
</evidence>
<evidence type="ECO:0000256" key="1">
    <source>
        <dbReference type="SAM" id="MobiDB-lite"/>
    </source>
</evidence>
<keyword evidence="2" id="KW-1133">Transmembrane helix</keyword>
<dbReference type="GO" id="GO:0006790">
    <property type="term" value="P:sulfur compound metabolic process"/>
    <property type="evidence" value="ECO:0007669"/>
    <property type="project" value="TreeGrafter"/>
</dbReference>
<dbReference type="GO" id="GO:0043546">
    <property type="term" value="F:molybdopterin cofactor binding"/>
    <property type="evidence" value="ECO:0007669"/>
    <property type="project" value="TreeGrafter"/>
</dbReference>
<dbReference type="SUPFAM" id="SSF56524">
    <property type="entry name" value="Oxidoreductase molybdopterin-binding domain"/>
    <property type="match status" value="1"/>
</dbReference>
<dbReference type="GO" id="GO:0020037">
    <property type="term" value="F:heme binding"/>
    <property type="evidence" value="ECO:0007669"/>
    <property type="project" value="TreeGrafter"/>
</dbReference>
<dbReference type="Pfam" id="PF00174">
    <property type="entry name" value="Oxidored_molyb"/>
    <property type="match status" value="1"/>
</dbReference>
<dbReference type="EMBL" id="FNKB01000001">
    <property type="protein sequence ID" value="SDQ06363.1"/>
    <property type="molecule type" value="Genomic_DNA"/>
</dbReference>
<evidence type="ECO:0000259" key="3">
    <source>
        <dbReference type="Pfam" id="PF00174"/>
    </source>
</evidence>
<dbReference type="Pfam" id="PF17957">
    <property type="entry name" value="Big_7"/>
    <property type="match status" value="1"/>
</dbReference>
<dbReference type="AlphaFoldDB" id="A0A1H0XTZ9"/>
<feature type="region of interest" description="Disordered" evidence="1">
    <location>
        <begin position="505"/>
        <end position="532"/>
    </location>
</feature>
<accession>A0A1H0XTZ9</accession>
<dbReference type="SUPFAM" id="SSF81296">
    <property type="entry name" value="E set domains"/>
    <property type="match status" value="1"/>
</dbReference>
<dbReference type="PANTHER" id="PTHR19372">
    <property type="entry name" value="SULFITE REDUCTASE"/>
    <property type="match status" value="1"/>
</dbReference>
<dbReference type="InterPro" id="IPR000572">
    <property type="entry name" value="OxRdtase_Mopterin-bd_dom"/>
</dbReference>
<gene>
    <name evidence="4" type="ORF">SAMN04488565_0177</name>
</gene>
<feature type="domain" description="Oxidoreductase molybdopterin-binding" evidence="3">
    <location>
        <begin position="258"/>
        <end position="412"/>
    </location>
</feature>
<feature type="transmembrane region" description="Helical" evidence="2">
    <location>
        <begin position="21"/>
        <end position="43"/>
    </location>
</feature>
<evidence type="ECO:0000256" key="2">
    <source>
        <dbReference type="SAM" id="Phobius"/>
    </source>
</evidence>
<reference evidence="4 5" key="1">
    <citation type="submission" date="2016-10" db="EMBL/GenBank/DDBJ databases">
        <authorList>
            <person name="de Groot N.N."/>
        </authorList>
    </citation>
    <scope>NUCLEOTIDE SEQUENCE [LARGE SCALE GENOMIC DNA]</scope>
    <source>
        <strain evidence="4 5">DSM 22788</strain>
    </source>
</reference>
<dbReference type="Gene3D" id="3.90.420.10">
    <property type="entry name" value="Oxidoreductase, molybdopterin-binding domain"/>
    <property type="match status" value="1"/>
</dbReference>
<dbReference type="InterPro" id="IPR014756">
    <property type="entry name" value="Ig_E-set"/>
</dbReference>
<evidence type="ECO:0000313" key="5">
    <source>
        <dbReference type="Proteomes" id="UP000182690"/>
    </source>
</evidence>
<dbReference type="Proteomes" id="UP000182690">
    <property type="component" value="Unassembled WGS sequence"/>
</dbReference>
<dbReference type="STRING" id="1079994.SAMN04488565_0177"/>
<organism evidence="4 5">
    <name type="scientific">Leucobacter chromiiresistens</name>
    <dbReference type="NCBI Taxonomy" id="1079994"/>
    <lineage>
        <taxon>Bacteria</taxon>
        <taxon>Bacillati</taxon>
        <taxon>Actinomycetota</taxon>
        <taxon>Actinomycetes</taxon>
        <taxon>Micrococcales</taxon>
        <taxon>Microbacteriaceae</taxon>
        <taxon>Leucobacter</taxon>
    </lineage>
</organism>
<feature type="transmembrane region" description="Helical" evidence="2">
    <location>
        <begin position="129"/>
        <end position="148"/>
    </location>
</feature>
<keyword evidence="2" id="KW-0812">Transmembrane</keyword>
<name>A0A1H0XTZ9_9MICO</name>
<protein>
    <submittedName>
        <fullName evidence="4">DMSO/TMAO reductase YedYZ, molybdopterin-dependent catalytic subunit</fullName>
    </submittedName>
</protein>
<keyword evidence="2" id="KW-0472">Membrane</keyword>
<dbReference type="PANTHER" id="PTHR19372:SF7">
    <property type="entry name" value="SULFITE OXIDASE, MITOCHONDRIAL"/>
    <property type="match status" value="1"/>
</dbReference>
<feature type="transmembrane region" description="Helical" evidence="2">
    <location>
        <begin position="104"/>
        <end position="123"/>
    </location>
</feature>
<dbReference type="GO" id="GO:0008482">
    <property type="term" value="F:sulfite oxidase activity"/>
    <property type="evidence" value="ECO:0007669"/>
    <property type="project" value="TreeGrafter"/>
</dbReference>
<proteinExistence type="predicted"/>
<dbReference type="InterPro" id="IPR036374">
    <property type="entry name" value="OxRdtase_Mopterin-bd_sf"/>
</dbReference>
<dbReference type="Gene3D" id="2.60.40.650">
    <property type="match status" value="1"/>
</dbReference>